<dbReference type="SUPFAM" id="SSF51445">
    <property type="entry name" value="(Trans)glycosidases"/>
    <property type="match status" value="1"/>
</dbReference>
<evidence type="ECO:0008006" key="4">
    <source>
        <dbReference type="Google" id="ProtNLM"/>
    </source>
</evidence>
<feature type="signal peptide" evidence="1">
    <location>
        <begin position="1"/>
        <end position="30"/>
    </location>
</feature>
<accession>A0A1C3WCM0</accession>
<name>A0A1C3WCM0_9HYPH</name>
<dbReference type="Proteomes" id="UP000199205">
    <property type="component" value="Unassembled WGS sequence"/>
</dbReference>
<dbReference type="Gene3D" id="3.20.20.80">
    <property type="entry name" value="Glycosidases"/>
    <property type="match status" value="1"/>
</dbReference>
<organism evidence="2 3">
    <name type="scientific">Rhizobium lusitanum</name>
    <dbReference type="NCBI Taxonomy" id="293958"/>
    <lineage>
        <taxon>Bacteria</taxon>
        <taxon>Pseudomonadati</taxon>
        <taxon>Pseudomonadota</taxon>
        <taxon>Alphaproteobacteria</taxon>
        <taxon>Hyphomicrobiales</taxon>
        <taxon>Rhizobiaceae</taxon>
        <taxon>Rhizobium/Agrobacterium group</taxon>
        <taxon>Rhizobium</taxon>
    </lineage>
</organism>
<keyword evidence="1" id="KW-0732">Signal</keyword>
<feature type="chain" id="PRO_5008685494" description="Glycoside hydrolase family 5 domain-containing protein" evidence="1">
    <location>
        <begin position="31"/>
        <end position="381"/>
    </location>
</feature>
<gene>
    <name evidence="2" type="ORF">GA0061101_11091</name>
</gene>
<reference evidence="2 3" key="1">
    <citation type="submission" date="2016-08" db="EMBL/GenBank/DDBJ databases">
        <authorList>
            <person name="Seilhamer J.J."/>
        </authorList>
    </citation>
    <scope>NUCLEOTIDE SEQUENCE [LARGE SCALE GENOMIC DNA]</scope>
    <source>
        <strain evidence="2 3">P1-7</strain>
    </source>
</reference>
<dbReference type="EMBL" id="FMAF01000010">
    <property type="protein sequence ID" value="SCB37887.1"/>
    <property type="molecule type" value="Genomic_DNA"/>
</dbReference>
<protein>
    <recommendedName>
        <fullName evidence="4">Glycoside hydrolase family 5 domain-containing protein</fullName>
    </recommendedName>
</protein>
<sequence>MTRSQKTVAGFLMGLAGVLVLYLAPATAQADAILTGINFVHPTSFSVADQNAALAHMKAAGVHIIRFGMEDKEDENLDFIRRAHAQNIGVVLIFHGKYAPGAAVRPYRPKEFPGMWAGPPISFLAPDLSRIYFQQFMDKLDAAGIALAGIELENEINMAGNNPDFSLPGEGRVLGLDDLSHDSEGQKVAKGYLQYLRVLAALKDVRDHSSLSRQAPLLPFSLVDTGPEGAWPTPKNYDGVSPGATMTFLRNNGLDKLVDDYNLHTYPWADGPGEKASAIHRLRRLQQLALPLCSPAGSSSGKPCWVTEWGFPNDSKSCPSDERARSLLVQEMMGDFRQLTQEKRLTGLIYYSWLGEARFDVYRCGSLTKTGQLAIGPITAH</sequence>
<evidence type="ECO:0000256" key="1">
    <source>
        <dbReference type="SAM" id="SignalP"/>
    </source>
</evidence>
<dbReference type="AlphaFoldDB" id="A0A1C3WCM0"/>
<evidence type="ECO:0000313" key="2">
    <source>
        <dbReference type="EMBL" id="SCB37887.1"/>
    </source>
</evidence>
<dbReference type="InterPro" id="IPR017853">
    <property type="entry name" value="GH"/>
</dbReference>
<proteinExistence type="predicted"/>
<evidence type="ECO:0000313" key="3">
    <source>
        <dbReference type="Proteomes" id="UP000199205"/>
    </source>
</evidence>